<evidence type="ECO:0000313" key="7">
    <source>
        <dbReference type="Proteomes" id="UP000297951"/>
    </source>
</evidence>
<evidence type="ECO:0000259" key="5">
    <source>
        <dbReference type="Pfam" id="PF04586"/>
    </source>
</evidence>
<dbReference type="Proteomes" id="UP000297951">
    <property type="component" value="Unassembled WGS sequence"/>
</dbReference>
<feature type="domain" description="Prohead serine protease" evidence="5">
    <location>
        <begin position="21"/>
        <end position="160"/>
    </location>
</feature>
<keyword evidence="3" id="KW-0378">Hydrolase</keyword>
<evidence type="ECO:0000256" key="1">
    <source>
        <dbReference type="ARBA" id="ARBA00022612"/>
    </source>
</evidence>
<dbReference type="EMBL" id="SPQC01000025">
    <property type="protein sequence ID" value="TFU21909.1"/>
    <property type="molecule type" value="Genomic_DNA"/>
</dbReference>
<keyword evidence="1" id="KW-1188">Viral release from host cell</keyword>
<protein>
    <recommendedName>
        <fullName evidence="5">Prohead serine protease domain-containing protein</fullName>
    </recommendedName>
</protein>
<evidence type="ECO:0000256" key="2">
    <source>
        <dbReference type="ARBA" id="ARBA00022670"/>
    </source>
</evidence>
<comment type="caution">
    <text evidence="6">The sequence shown here is derived from an EMBL/GenBank/DDBJ whole genome shotgun (WGS) entry which is preliminary data.</text>
</comment>
<keyword evidence="2" id="KW-0645">Protease</keyword>
<evidence type="ECO:0000313" key="6">
    <source>
        <dbReference type="EMBL" id="TFU21909.1"/>
    </source>
</evidence>
<feature type="compositionally biased region" description="Low complexity" evidence="4">
    <location>
        <begin position="178"/>
        <end position="189"/>
    </location>
</feature>
<dbReference type="AlphaFoldDB" id="A0A4Y9F3M3"/>
<sequence length="513" mass="54467">MDKVDIHADVTTGIKAAASLKKRTITGTIMVFDEDGQTSGGVLRFAPGSLVVPAEHKKIKLLMSHDMQQPVGFMTDLAVSHTSVVATFEIPETEEGDKALAAVKAGLFDGLSVGATVERFDPNFDSGTVARVIQASLYEVSLVSTPAFPNTRVTSVTAQKKDNTMPTEPTAAQEKVNTTAAADEATGAEKSPAPAKVTAAINGSAPQPAASSPMSITAAADRIIQGVLAGDPAAMITAALTDVIPAHDKGEGFLKRTYVGQLWSASEAARPTIDSFGAPKKLTGLKAYGWRWVAGKTPVVGKYGSDKKDIPSNALATEPAEGVTQDFAAGWDVARKYIDLGDTGFIESIFQLATDDYRRKTEEWFTEQVLAAATVKADITKVLPALQKLPIEFGKLNARISTIQMGQSAYEGFLNLKDNQVPWWLQRQGEVDLSNARGVASNISFMMNPKLAANDILAYDSRAASYYEEGSSPIRAQVLDLPRGGVDVGVFGYAGALIHDPRVIMKATTTGAV</sequence>
<evidence type="ECO:0000256" key="4">
    <source>
        <dbReference type="SAM" id="MobiDB-lite"/>
    </source>
</evidence>
<dbReference type="RefSeq" id="WP_135012997.1">
    <property type="nucleotide sequence ID" value="NZ_JADGLK010000025.1"/>
</dbReference>
<dbReference type="Pfam" id="PF04586">
    <property type="entry name" value="Peptidase_S78"/>
    <property type="match status" value="1"/>
</dbReference>
<accession>A0A4Y9F3M3</accession>
<organism evidence="6 7">
    <name type="scientific">Rothia nasimurium</name>
    <dbReference type="NCBI Taxonomy" id="85336"/>
    <lineage>
        <taxon>Bacteria</taxon>
        <taxon>Bacillati</taxon>
        <taxon>Actinomycetota</taxon>
        <taxon>Actinomycetes</taxon>
        <taxon>Micrococcales</taxon>
        <taxon>Micrococcaceae</taxon>
        <taxon>Rothia</taxon>
    </lineage>
</organism>
<gene>
    <name evidence="6" type="ORF">E4U03_07820</name>
</gene>
<dbReference type="GO" id="GO:0008233">
    <property type="term" value="F:peptidase activity"/>
    <property type="evidence" value="ECO:0007669"/>
    <property type="project" value="UniProtKB-KW"/>
</dbReference>
<dbReference type="GO" id="GO:0006508">
    <property type="term" value="P:proteolysis"/>
    <property type="evidence" value="ECO:0007669"/>
    <property type="project" value="UniProtKB-KW"/>
</dbReference>
<dbReference type="OrthoDB" id="4411595at2"/>
<dbReference type="InterPro" id="IPR054613">
    <property type="entry name" value="Peptidase_S78_dom"/>
</dbReference>
<reference evidence="6 7" key="1">
    <citation type="submission" date="2019-03" db="EMBL/GenBank/DDBJ databases">
        <title>Diversity of the mouse oral microbiome.</title>
        <authorList>
            <person name="Joseph S."/>
            <person name="Aduse-Opoku J."/>
            <person name="Curtis M."/>
            <person name="Wade W."/>
            <person name="Hashim A."/>
        </authorList>
    </citation>
    <scope>NUCLEOTIDE SEQUENCE [LARGE SCALE GENOMIC DNA]</scope>
    <source>
        <strain evidence="7">irhom_31</strain>
    </source>
</reference>
<name>A0A4Y9F3M3_9MICC</name>
<proteinExistence type="predicted"/>
<feature type="region of interest" description="Disordered" evidence="4">
    <location>
        <begin position="160"/>
        <end position="194"/>
    </location>
</feature>
<evidence type="ECO:0000256" key="3">
    <source>
        <dbReference type="ARBA" id="ARBA00022801"/>
    </source>
</evidence>